<gene>
    <name evidence="1" type="ORF">Poly24_27150</name>
</gene>
<dbReference type="SUPFAM" id="SSF56349">
    <property type="entry name" value="DNA breaking-rejoining enzymes"/>
    <property type="match status" value="1"/>
</dbReference>
<keyword evidence="2" id="KW-1185">Reference proteome</keyword>
<dbReference type="Proteomes" id="UP000315082">
    <property type="component" value="Chromosome"/>
</dbReference>
<dbReference type="Gene3D" id="1.10.10.60">
    <property type="entry name" value="Homeodomain-like"/>
    <property type="match status" value="1"/>
</dbReference>
<accession>A0A518JTW9</accession>
<proteinExistence type="predicted"/>
<evidence type="ECO:0000313" key="2">
    <source>
        <dbReference type="Proteomes" id="UP000315082"/>
    </source>
</evidence>
<evidence type="ECO:0000313" key="1">
    <source>
        <dbReference type="EMBL" id="QDV69001.1"/>
    </source>
</evidence>
<dbReference type="GO" id="GO:0003677">
    <property type="term" value="F:DNA binding"/>
    <property type="evidence" value="ECO:0007669"/>
    <property type="project" value="InterPro"/>
</dbReference>
<dbReference type="EMBL" id="CP036348">
    <property type="protein sequence ID" value="QDV69001.1"/>
    <property type="molecule type" value="Genomic_DNA"/>
</dbReference>
<organism evidence="1 2">
    <name type="scientific">Rosistilla carotiformis</name>
    <dbReference type="NCBI Taxonomy" id="2528017"/>
    <lineage>
        <taxon>Bacteria</taxon>
        <taxon>Pseudomonadati</taxon>
        <taxon>Planctomycetota</taxon>
        <taxon>Planctomycetia</taxon>
        <taxon>Pirellulales</taxon>
        <taxon>Pirellulaceae</taxon>
        <taxon>Rosistilla</taxon>
    </lineage>
</organism>
<reference evidence="1 2" key="1">
    <citation type="submission" date="2019-02" db="EMBL/GenBank/DDBJ databases">
        <title>Deep-cultivation of Planctomycetes and their phenomic and genomic characterization uncovers novel biology.</title>
        <authorList>
            <person name="Wiegand S."/>
            <person name="Jogler M."/>
            <person name="Boedeker C."/>
            <person name="Pinto D."/>
            <person name="Vollmers J."/>
            <person name="Rivas-Marin E."/>
            <person name="Kohn T."/>
            <person name="Peeters S.H."/>
            <person name="Heuer A."/>
            <person name="Rast P."/>
            <person name="Oberbeckmann S."/>
            <person name="Bunk B."/>
            <person name="Jeske O."/>
            <person name="Meyerdierks A."/>
            <person name="Storesund J.E."/>
            <person name="Kallscheuer N."/>
            <person name="Luecker S."/>
            <person name="Lage O.M."/>
            <person name="Pohl T."/>
            <person name="Merkel B.J."/>
            <person name="Hornburger P."/>
            <person name="Mueller R.-W."/>
            <person name="Bruemmer F."/>
            <person name="Labrenz M."/>
            <person name="Spormann A.M."/>
            <person name="Op den Camp H."/>
            <person name="Overmann J."/>
            <person name="Amann R."/>
            <person name="Jetten M.S.M."/>
            <person name="Mascher T."/>
            <person name="Medema M.H."/>
            <person name="Devos D.P."/>
            <person name="Kaster A.-K."/>
            <person name="Ovreas L."/>
            <person name="Rohde M."/>
            <person name="Galperin M.Y."/>
            <person name="Jogler C."/>
        </authorList>
    </citation>
    <scope>NUCLEOTIDE SEQUENCE [LARGE SCALE GENOMIC DNA]</scope>
    <source>
        <strain evidence="1 2">Poly24</strain>
    </source>
</reference>
<name>A0A518JTW9_9BACT</name>
<protein>
    <submittedName>
        <fullName evidence="1">Uncharacterized protein</fullName>
    </submittedName>
</protein>
<dbReference type="InterPro" id="IPR011010">
    <property type="entry name" value="DNA_brk_join_enz"/>
</dbReference>
<dbReference type="KEGG" id="rcf:Poly24_27150"/>
<dbReference type="OrthoDB" id="210132at2"/>
<dbReference type="AlphaFoldDB" id="A0A518JTW9"/>
<dbReference type="RefSeq" id="WP_145095781.1">
    <property type="nucleotide sequence ID" value="NZ_CP036348.1"/>
</dbReference>
<sequence>MPIRKRILKPDSQGRYRPYLGYRIDGKQPRFNLGTDKAQAHRRMNRLFELWDENVAVNGEDVWSPLALDFAQDVAKGKRQIEYPFQSHFLEADDPAAEYAQMLEVERQRFPSLDLVPTNLQIYATGCESNEQLVADEVRQLQDRLKELGALPPIVKLPQKLIAGTLHEALDRYAEDDVKSRNIWPESKRLKQSGHRRLEMIDRFKERHDDLPLSLLGRDACKDMLRFWCQRPPVKNRKSGKFDGPPIAVSTARHHRKELDRFFKWLDSSDEFAWKLPRGFTTLDRAISPTEEEFAQRLSVVQKDVYSVQELAELNRNATVLERLFLFIGLNCGMGAAELGRLKSQDILLFHKHEFQDRLGFESTSRDSFIRYLRPKTSVFGEWLLWPETVQLVQWGLERSRQIGSELIFVSEKGTPWYNVQHNKNPQAKFTNTFNRLIKRVQKSDPEFRRLAFGTLRDTLPNILRIRHSSEMASLCLAHGSTYRGDKLIDCYTNKPFGRFHDLMRSARNHLEPVFQASPEDPTAAPIQQYIPLNVRRKIQEMLDSKTPASKIATECGVSAATVYREKERISQ</sequence>